<feature type="signal peptide" evidence="2">
    <location>
        <begin position="1"/>
        <end position="26"/>
    </location>
</feature>
<evidence type="ECO:0000256" key="1">
    <source>
        <dbReference type="SAM" id="Coils"/>
    </source>
</evidence>
<dbReference type="AlphaFoldDB" id="A0AB73UBJ3"/>
<dbReference type="Pfam" id="PF05791">
    <property type="entry name" value="Bacillus_HBL"/>
    <property type="match status" value="1"/>
</dbReference>
<dbReference type="Proteomes" id="UP000464780">
    <property type="component" value="Chromosome"/>
</dbReference>
<feature type="coiled-coil region" evidence="1">
    <location>
        <begin position="352"/>
        <end position="382"/>
    </location>
</feature>
<gene>
    <name evidence="3" type="ORF">C1N66_00240</name>
</gene>
<evidence type="ECO:0000256" key="2">
    <source>
        <dbReference type="SAM" id="SignalP"/>
    </source>
</evidence>
<accession>A0AB73UBJ3</accession>
<evidence type="ECO:0000313" key="3">
    <source>
        <dbReference type="EMBL" id="QHV41696.1"/>
    </source>
</evidence>
<dbReference type="RefSeq" id="WP_162279623.1">
    <property type="nucleotide sequence ID" value="NZ_CP028009.1"/>
</dbReference>
<dbReference type="SUPFAM" id="SSF58100">
    <property type="entry name" value="Bacterial hemolysins"/>
    <property type="match status" value="1"/>
</dbReference>
<dbReference type="InterPro" id="IPR052785">
    <property type="entry name" value="Enterotoxin_cmpnt"/>
</dbReference>
<dbReference type="Gene3D" id="1.20.1170.10">
    <property type="match status" value="1"/>
</dbReference>
<evidence type="ECO:0000313" key="4">
    <source>
        <dbReference type="Proteomes" id="UP000464780"/>
    </source>
</evidence>
<dbReference type="InterPro" id="IPR008414">
    <property type="entry name" value="HBL"/>
</dbReference>
<dbReference type="GO" id="GO:0016020">
    <property type="term" value="C:membrane"/>
    <property type="evidence" value="ECO:0007669"/>
    <property type="project" value="InterPro"/>
</dbReference>
<feature type="chain" id="PRO_5044506954" evidence="2">
    <location>
        <begin position="27"/>
        <end position="386"/>
    </location>
</feature>
<protein>
    <submittedName>
        <fullName evidence="3">HBL/NHE enterotoxin family protein</fullName>
    </submittedName>
</protein>
<dbReference type="CDD" id="cd22654">
    <property type="entry name" value="ClyA_NheA-like"/>
    <property type="match status" value="1"/>
</dbReference>
<proteinExistence type="predicted"/>
<dbReference type="PANTHER" id="PTHR38443:SF2">
    <property type="entry name" value="NON-HEMOLYTIC ENTEROTOXIN LYTIC COMPONENT L1"/>
    <property type="match status" value="1"/>
</dbReference>
<sequence>MKRNLIAGLLVTAVSTMSLTSVNAYAEEVKFDLKSTYKEYGIVPSTVSNSIRMLGAQSPLTQAYGLVILQQPDIKVDAMSSLTNHQKFAKKNVEEWMDEYNPKLINLNQQMMRYSTRFSSYYNKLYELAGKVNDDAQAKEEFINAYGKLLDQVQTIHENMDQTSLELNRFKTGLDKDSQSLSQKADVAIQSLQGSNGDITQLRADIKKIQEEIQAELSIILNRPNQIIKGSINIGKEVFTIINQTAETKTLDFVSIGALSEEFINSSDSQTKQAALRIQQKQKELLPLIQKLSETEIQATGIIFIEDQVNSFTELIGRQVSTLDNLLNDWKVINGNMNQIKLNIETEKYIDKKSLQKDLDKLKELNDEINKQTNQYEDYITNIEVH</sequence>
<dbReference type="PANTHER" id="PTHR38443">
    <property type="match status" value="1"/>
</dbReference>
<organism evidence="3 4">
    <name type="scientific">Bacillus cereus</name>
    <dbReference type="NCBI Taxonomy" id="1396"/>
    <lineage>
        <taxon>Bacteria</taxon>
        <taxon>Bacillati</taxon>
        <taxon>Bacillota</taxon>
        <taxon>Bacilli</taxon>
        <taxon>Bacillales</taxon>
        <taxon>Bacillaceae</taxon>
        <taxon>Bacillus</taxon>
        <taxon>Bacillus cereus group</taxon>
    </lineage>
</organism>
<reference evidence="3 4" key="1">
    <citation type="submission" date="2018-03" db="EMBL/GenBank/DDBJ databases">
        <title>The complete genome of bacterial strain SGAir0260.</title>
        <authorList>
            <person name="Schuster S.C."/>
        </authorList>
    </citation>
    <scope>NUCLEOTIDE SEQUENCE [LARGE SCALE GENOMIC DNA]</scope>
    <source>
        <strain evidence="3 4">SGAir0260</strain>
    </source>
</reference>
<dbReference type="EMBL" id="CP028009">
    <property type="protein sequence ID" value="QHV41696.1"/>
    <property type="molecule type" value="Genomic_DNA"/>
</dbReference>
<feature type="coiled-coil region" evidence="1">
    <location>
        <begin position="192"/>
        <end position="219"/>
    </location>
</feature>
<keyword evidence="1" id="KW-0175">Coiled coil</keyword>
<keyword evidence="2" id="KW-0732">Signal</keyword>
<name>A0AB73UBJ3_BACCE</name>